<keyword evidence="4" id="KW-1185">Reference proteome</keyword>
<comment type="caution">
    <text evidence="3">The sequence shown here is derived from an EMBL/GenBank/DDBJ whole genome shotgun (WGS) entry which is preliminary data.</text>
</comment>
<dbReference type="Gramene" id="OE9A006935T1">
    <property type="protein sequence ID" value="OE9A006935C1"/>
    <property type="gene ID" value="OE9A006935"/>
</dbReference>
<keyword evidence="2" id="KW-0812">Transmembrane</keyword>
<gene>
    <name evidence="3" type="ORF">OLEA9_A006935</name>
</gene>
<evidence type="ECO:0000256" key="2">
    <source>
        <dbReference type="SAM" id="Phobius"/>
    </source>
</evidence>
<proteinExistence type="predicted"/>
<dbReference type="Proteomes" id="UP000594638">
    <property type="component" value="Unassembled WGS sequence"/>
</dbReference>
<reference evidence="3 4" key="1">
    <citation type="submission" date="2019-12" db="EMBL/GenBank/DDBJ databases">
        <authorList>
            <person name="Alioto T."/>
            <person name="Alioto T."/>
            <person name="Gomez Garrido J."/>
        </authorList>
    </citation>
    <scope>NUCLEOTIDE SEQUENCE [LARGE SCALE GENOMIC DNA]</scope>
</reference>
<sequence length="157" mass="16902">MVLIVLLDLGTEIMIQVCAAIGIVFLLVQWFILLIVNVSLENVEVVFLGSKNGKYGRSWKRKETMQLPAVATGDGQCWCLTSSKCGKKQSANSKDPGGRGASTFSSNQYRPVAAQGPPGPWSPSEAAMATPVSDSTFHRLNNLEIQGDDGKSKGVMR</sequence>
<evidence type="ECO:0000313" key="3">
    <source>
        <dbReference type="EMBL" id="CAA3024504.1"/>
    </source>
</evidence>
<evidence type="ECO:0000256" key="1">
    <source>
        <dbReference type="SAM" id="MobiDB-lite"/>
    </source>
</evidence>
<feature type="transmembrane region" description="Helical" evidence="2">
    <location>
        <begin position="13"/>
        <end position="36"/>
    </location>
</feature>
<feature type="region of interest" description="Disordered" evidence="1">
    <location>
        <begin position="85"/>
        <end position="157"/>
    </location>
</feature>
<accession>A0A8S0V2U8</accession>
<name>A0A8S0V2U8_OLEEU</name>
<evidence type="ECO:0000313" key="4">
    <source>
        <dbReference type="Proteomes" id="UP000594638"/>
    </source>
</evidence>
<organism evidence="3 4">
    <name type="scientific">Olea europaea subsp. europaea</name>
    <dbReference type="NCBI Taxonomy" id="158383"/>
    <lineage>
        <taxon>Eukaryota</taxon>
        <taxon>Viridiplantae</taxon>
        <taxon>Streptophyta</taxon>
        <taxon>Embryophyta</taxon>
        <taxon>Tracheophyta</taxon>
        <taxon>Spermatophyta</taxon>
        <taxon>Magnoliopsida</taxon>
        <taxon>eudicotyledons</taxon>
        <taxon>Gunneridae</taxon>
        <taxon>Pentapetalae</taxon>
        <taxon>asterids</taxon>
        <taxon>lamiids</taxon>
        <taxon>Lamiales</taxon>
        <taxon>Oleaceae</taxon>
        <taxon>Oleeae</taxon>
        <taxon>Olea</taxon>
    </lineage>
</organism>
<dbReference type="EMBL" id="CACTIH010009109">
    <property type="protein sequence ID" value="CAA3024504.1"/>
    <property type="molecule type" value="Genomic_DNA"/>
</dbReference>
<protein>
    <submittedName>
        <fullName evidence="3">Uncharacterized protein</fullName>
    </submittedName>
</protein>
<dbReference type="AlphaFoldDB" id="A0A8S0V2U8"/>
<keyword evidence="2" id="KW-0472">Membrane</keyword>
<feature type="compositionally biased region" description="Basic and acidic residues" evidence="1">
    <location>
        <begin position="148"/>
        <end position="157"/>
    </location>
</feature>
<keyword evidence="2" id="KW-1133">Transmembrane helix</keyword>